<evidence type="ECO:0000256" key="1">
    <source>
        <dbReference type="SAM" id="SignalP"/>
    </source>
</evidence>
<feature type="signal peptide" evidence="1">
    <location>
        <begin position="1"/>
        <end position="28"/>
    </location>
</feature>
<evidence type="ECO:0000313" key="3">
    <source>
        <dbReference type="Proteomes" id="UP000308707"/>
    </source>
</evidence>
<feature type="chain" id="PRO_5020336286" evidence="1">
    <location>
        <begin position="29"/>
        <end position="629"/>
    </location>
</feature>
<accession>A0A4U5JVY4</accession>
<dbReference type="Proteomes" id="UP000308707">
    <property type="component" value="Unassembled WGS sequence"/>
</dbReference>
<keyword evidence="1" id="KW-0732">Signal</keyword>
<reference evidence="2 3" key="1">
    <citation type="submission" date="2019-04" db="EMBL/GenBank/DDBJ databases">
        <title>Reference strain of H23.</title>
        <authorList>
            <person name="Luo X."/>
        </authorList>
    </citation>
    <scope>NUCLEOTIDE SEQUENCE [LARGE SCALE GENOMIC DNA]</scope>
    <source>
        <strain evidence="2 3">H23</strain>
    </source>
</reference>
<dbReference type="AlphaFoldDB" id="A0A4U5JVY4"/>
<sequence length="629" mass="63178">MTGKKMRNPIRLYAAMLVLALVAQTAYASSVIRSFTPRYSTTSRGELVLIGNANMSCPTGGGCAAARNGTGTNNNNNSYTMAYQNADSVATSPANSSTATLTIPGGSTVLFAGLYWGADTSAGSGGSAAPSAAARNSVRFATPAAAYASITASQVDVSGTRYAGFADVTSQVQAGGSGTYKVAGIQAGTGEDRYAGWSLVVVLRNPSLPPRNMVVFDGYANINSSNPTSVTTAVSGFRTPPTGAVTTQMGFVAYEGDLDSTGDRFQLNATNLSNAVNPADNAFNSTISNLGALVTSRNPNHRNNFGFDIDLFGTNVLGNNATSANLTFTTGGETYFPSVVTFQTDVFEPVILSNVTKTVSDVNGGTVQPGDVLEYTIGLSNTGNDGATQMVLTDPIPANTTYVPNSLVIASGANAGNKTDGTGDDQANFTSNQAVFRLGTGANATVGGTVDPGETTTARFRVTVNAGVADGTVISNQGTVNFVSETLNEAANGPTPVASVTVANVADLSITKTNTPASGPADQPADTVSSGTATTYTLRIVNAGPATVANAVVTDTPGAGITCPGALGSTVVACNATSSPAGATTCPGAGALTTANLFGGGIAIPSIAVSPNPGAPNNAVTLTFSCTVN</sequence>
<dbReference type="InterPro" id="IPR047589">
    <property type="entry name" value="DUF11_rpt"/>
</dbReference>
<dbReference type="OrthoDB" id="56954at2"/>
<dbReference type="InterPro" id="IPR051172">
    <property type="entry name" value="Chlamydia_OmcB"/>
</dbReference>
<dbReference type="NCBIfam" id="TIGR01451">
    <property type="entry name" value="B_ant_repeat"/>
    <property type="match status" value="2"/>
</dbReference>
<proteinExistence type="predicted"/>
<name>A0A4U5JVY4_9GAMM</name>
<dbReference type="PANTHER" id="PTHR34819">
    <property type="entry name" value="LARGE CYSTEINE-RICH PERIPLASMIC PROTEIN OMCB"/>
    <property type="match status" value="1"/>
</dbReference>
<dbReference type="PANTHER" id="PTHR34819:SF3">
    <property type="entry name" value="CELL SURFACE PROTEIN"/>
    <property type="match status" value="1"/>
</dbReference>
<gene>
    <name evidence="2" type="ORF">FCE95_07600</name>
</gene>
<dbReference type="EMBL" id="SZUA01000001">
    <property type="protein sequence ID" value="TKR34120.1"/>
    <property type="molecule type" value="Genomic_DNA"/>
</dbReference>
<protein>
    <submittedName>
        <fullName evidence="2">DUF11 domain-containing protein</fullName>
    </submittedName>
</protein>
<keyword evidence="3" id="KW-1185">Reference proteome</keyword>
<evidence type="ECO:0000313" key="2">
    <source>
        <dbReference type="EMBL" id="TKR34120.1"/>
    </source>
</evidence>
<dbReference type="Gene3D" id="2.60.40.740">
    <property type="match status" value="1"/>
</dbReference>
<organism evidence="2 3">
    <name type="scientific">Luteimonas gilva</name>
    <dbReference type="NCBI Taxonomy" id="2572684"/>
    <lineage>
        <taxon>Bacteria</taxon>
        <taxon>Pseudomonadati</taxon>
        <taxon>Pseudomonadota</taxon>
        <taxon>Gammaproteobacteria</taxon>
        <taxon>Lysobacterales</taxon>
        <taxon>Lysobacteraceae</taxon>
        <taxon>Luteimonas</taxon>
    </lineage>
</organism>
<comment type="caution">
    <text evidence="2">The sequence shown here is derived from an EMBL/GenBank/DDBJ whole genome shotgun (WGS) entry which is preliminary data.</text>
</comment>